<evidence type="ECO:0000313" key="3">
    <source>
        <dbReference type="Proteomes" id="UP001219525"/>
    </source>
</evidence>
<accession>A0AAD6VCR3</accession>
<name>A0AAD6VCR3_9AGAR</name>
<proteinExistence type="predicted"/>
<dbReference type="Proteomes" id="UP001219525">
    <property type="component" value="Unassembled WGS sequence"/>
</dbReference>
<reference evidence="2" key="1">
    <citation type="submission" date="2023-03" db="EMBL/GenBank/DDBJ databases">
        <title>Massive genome expansion in bonnet fungi (Mycena s.s.) driven by repeated elements and novel gene families across ecological guilds.</title>
        <authorList>
            <consortium name="Lawrence Berkeley National Laboratory"/>
            <person name="Harder C.B."/>
            <person name="Miyauchi S."/>
            <person name="Viragh M."/>
            <person name="Kuo A."/>
            <person name="Thoen E."/>
            <person name="Andreopoulos B."/>
            <person name="Lu D."/>
            <person name="Skrede I."/>
            <person name="Drula E."/>
            <person name="Henrissat B."/>
            <person name="Morin E."/>
            <person name="Kohler A."/>
            <person name="Barry K."/>
            <person name="LaButti K."/>
            <person name="Morin E."/>
            <person name="Salamov A."/>
            <person name="Lipzen A."/>
            <person name="Mereny Z."/>
            <person name="Hegedus B."/>
            <person name="Baldrian P."/>
            <person name="Stursova M."/>
            <person name="Weitz H."/>
            <person name="Taylor A."/>
            <person name="Grigoriev I.V."/>
            <person name="Nagy L.G."/>
            <person name="Martin F."/>
            <person name="Kauserud H."/>
        </authorList>
    </citation>
    <scope>NUCLEOTIDE SEQUENCE</scope>
    <source>
        <strain evidence="2">9144</strain>
    </source>
</reference>
<dbReference type="AlphaFoldDB" id="A0AAD6VCR3"/>
<evidence type="ECO:0000313" key="2">
    <source>
        <dbReference type="EMBL" id="KAJ7206009.1"/>
    </source>
</evidence>
<sequence length="77" mass="8093">MFGGKYPEATSPHPSNQKRMRVPLFLVSALAYATRVHAYAFPDCVAGPLANTIVCDPPAARASALIAMFTPTTLSGG</sequence>
<gene>
    <name evidence="2" type="ORF">GGX14DRAFT_643920</name>
    <name evidence="1" type="ORF">GGX14DRAFT_667695</name>
</gene>
<evidence type="ECO:0000313" key="1">
    <source>
        <dbReference type="EMBL" id="KAJ7197533.1"/>
    </source>
</evidence>
<dbReference type="EMBL" id="JARJCW010000077">
    <property type="protein sequence ID" value="KAJ7197533.1"/>
    <property type="molecule type" value="Genomic_DNA"/>
</dbReference>
<dbReference type="EMBL" id="JARJCW010000041">
    <property type="protein sequence ID" value="KAJ7206009.1"/>
    <property type="molecule type" value="Genomic_DNA"/>
</dbReference>
<protein>
    <submittedName>
        <fullName evidence="2">Uncharacterized protein</fullName>
    </submittedName>
</protein>
<keyword evidence="3" id="KW-1185">Reference proteome</keyword>
<comment type="caution">
    <text evidence="2">The sequence shown here is derived from an EMBL/GenBank/DDBJ whole genome shotgun (WGS) entry which is preliminary data.</text>
</comment>
<organism evidence="2 3">
    <name type="scientific">Mycena pura</name>
    <dbReference type="NCBI Taxonomy" id="153505"/>
    <lineage>
        <taxon>Eukaryota</taxon>
        <taxon>Fungi</taxon>
        <taxon>Dikarya</taxon>
        <taxon>Basidiomycota</taxon>
        <taxon>Agaricomycotina</taxon>
        <taxon>Agaricomycetes</taxon>
        <taxon>Agaricomycetidae</taxon>
        <taxon>Agaricales</taxon>
        <taxon>Marasmiineae</taxon>
        <taxon>Mycenaceae</taxon>
        <taxon>Mycena</taxon>
    </lineage>
</organism>